<dbReference type="EMBL" id="SDGV01000018">
    <property type="protein sequence ID" value="THB60677.1"/>
    <property type="molecule type" value="Genomic_DNA"/>
</dbReference>
<evidence type="ECO:0000256" key="1">
    <source>
        <dbReference type="SAM" id="Phobius"/>
    </source>
</evidence>
<protein>
    <submittedName>
        <fullName evidence="2">Uncharacterized protein</fullName>
    </submittedName>
</protein>
<keyword evidence="1" id="KW-0472">Membrane</keyword>
<dbReference type="Proteomes" id="UP000310506">
    <property type="component" value="Unassembled WGS sequence"/>
</dbReference>
<sequence>MIRKEKVKKEEHDTTSQDQILTRSRVKEFQKTKKRNKWLNTAIIVVAILLAIMAYAVLNL</sequence>
<proteinExistence type="predicted"/>
<comment type="caution">
    <text evidence="2">The sequence shown here is derived from an EMBL/GenBank/DDBJ whole genome shotgun (WGS) entry which is preliminary data.</text>
</comment>
<name>A0A4S3B370_9ENTE</name>
<dbReference type="RefSeq" id="WP_136137301.1">
    <property type="nucleotide sequence ID" value="NZ_SDGV01000018.1"/>
</dbReference>
<dbReference type="InterPro" id="IPR047752">
    <property type="entry name" value="MacP"/>
</dbReference>
<accession>A0A4S3B370</accession>
<keyword evidence="1" id="KW-1133">Transmembrane helix</keyword>
<evidence type="ECO:0000313" key="3">
    <source>
        <dbReference type="Proteomes" id="UP000310506"/>
    </source>
</evidence>
<feature type="transmembrane region" description="Helical" evidence="1">
    <location>
        <begin position="38"/>
        <end position="58"/>
    </location>
</feature>
<keyword evidence="1" id="KW-0812">Transmembrane</keyword>
<gene>
    <name evidence="2" type="ORF">ESZ54_08765</name>
</gene>
<dbReference type="AlphaFoldDB" id="A0A4S3B370"/>
<keyword evidence="3" id="KW-1185">Reference proteome</keyword>
<dbReference type="Pfam" id="PF26336">
    <property type="entry name" value="MacP_activator"/>
    <property type="match status" value="1"/>
</dbReference>
<evidence type="ECO:0000313" key="2">
    <source>
        <dbReference type="EMBL" id="THB60677.1"/>
    </source>
</evidence>
<reference evidence="2 3" key="1">
    <citation type="submission" date="2019-01" db="EMBL/GenBank/DDBJ databases">
        <title>Vagococcus silagei sp. nov. isolated from brewer's grain.</title>
        <authorList>
            <person name="Guu J.-R."/>
        </authorList>
    </citation>
    <scope>NUCLEOTIDE SEQUENCE [LARGE SCALE GENOMIC DNA]</scope>
    <source>
        <strain evidence="2 3">2B-2</strain>
    </source>
</reference>
<organism evidence="2 3">
    <name type="scientific">Vagococcus silagei</name>
    <dbReference type="NCBI Taxonomy" id="2508885"/>
    <lineage>
        <taxon>Bacteria</taxon>
        <taxon>Bacillati</taxon>
        <taxon>Bacillota</taxon>
        <taxon>Bacilli</taxon>
        <taxon>Lactobacillales</taxon>
        <taxon>Enterococcaceae</taxon>
        <taxon>Vagococcus</taxon>
    </lineage>
</organism>